<gene>
    <name evidence="3" type="ORF">SAMN05444682_11148</name>
</gene>
<dbReference type="PRINTS" id="PR01438">
    <property type="entry name" value="UNVRSLSTRESS"/>
</dbReference>
<dbReference type="Pfam" id="PF00582">
    <property type="entry name" value="Usp"/>
    <property type="match status" value="1"/>
</dbReference>
<dbReference type="InterPro" id="IPR006015">
    <property type="entry name" value="Universal_stress_UspA"/>
</dbReference>
<dbReference type="InterPro" id="IPR006016">
    <property type="entry name" value="UspA"/>
</dbReference>
<dbReference type="PANTHER" id="PTHR46268">
    <property type="entry name" value="STRESS RESPONSE PROTEIN NHAX"/>
    <property type="match status" value="1"/>
</dbReference>
<dbReference type="Proteomes" id="UP000198670">
    <property type="component" value="Unassembled WGS sequence"/>
</dbReference>
<keyword evidence="4" id="KW-1185">Reference proteome</keyword>
<evidence type="ECO:0000313" key="4">
    <source>
        <dbReference type="Proteomes" id="UP000198670"/>
    </source>
</evidence>
<dbReference type="Gene3D" id="3.40.50.620">
    <property type="entry name" value="HUPs"/>
    <property type="match status" value="2"/>
</dbReference>
<dbReference type="InterPro" id="IPR014729">
    <property type="entry name" value="Rossmann-like_a/b/a_fold"/>
</dbReference>
<protein>
    <submittedName>
        <fullName evidence="3">Nucleotide-binding universal stress protein, UspA family</fullName>
    </submittedName>
</protein>
<evidence type="ECO:0000256" key="1">
    <source>
        <dbReference type="ARBA" id="ARBA00008791"/>
    </source>
</evidence>
<dbReference type="AlphaFoldDB" id="A0A1I3SK00"/>
<reference evidence="3 4" key="1">
    <citation type="submission" date="2016-10" db="EMBL/GenBank/DDBJ databases">
        <authorList>
            <person name="de Groot N.N."/>
        </authorList>
    </citation>
    <scope>NUCLEOTIDE SEQUENCE [LARGE SCALE GENOMIC DNA]</scope>
    <source>
        <strain evidence="3 4">RK1</strain>
    </source>
</reference>
<evidence type="ECO:0000259" key="2">
    <source>
        <dbReference type="Pfam" id="PF00582"/>
    </source>
</evidence>
<dbReference type="PANTHER" id="PTHR46268:SF6">
    <property type="entry name" value="UNIVERSAL STRESS PROTEIN UP12"/>
    <property type="match status" value="1"/>
</dbReference>
<name>A0A1I3SK00_9SPHI</name>
<proteinExistence type="inferred from homology"/>
<dbReference type="SUPFAM" id="SSF52402">
    <property type="entry name" value="Adenine nucleotide alpha hydrolases-like"/>
    <property type="match status" value="2"/>
</dbReference>
<comment type="similarity">
    <text evidence="1">Belongs to the universal stress protein A family.</text>
</comment>
<sequence length="300" mass="33982">MTTLYRNFLGILSRILYLTHHNSYSAMKTILVPTDFSENAYVAAEYACALANISQQKVQLLHVYIALYSGYGEEGNSVKQIRWAETESAEAMKNLVENLNRQFPKVAIEGECVKGFMIDVVTDKLKRGENSLVIMGTKGATNITESILGSTTYEVIKKSPVPVLVVPIDTPDFAFKRVGFFTAYDDHELDALFAFQQAINLHPHLDMVHFFRSDEKAPEKDLERWQRKVTEAYPDLEVSYKMVPVEKADINAVTQTAKSEHLDLLMFVRPHKSFFQKIFAPSLTKAIANYPTIPSLFIKT</sequence>
<feature type="domain" description="UspA" evidence="2">
    <location>
        <begin position="27"/>
        <end position="167"/>
    </location>
</feature>
<evidence type="ECO:0000313" key="3">
    <source>
        <dbReference type="EMBL" id="SFJ57776.1"/>
    </source>
</evidence>
<accession>A0A1I3SK00</accession>
<dbReference type="CDD" id="cd00293">
    <property type="entry name" value="USP-like"/>
    <property type="match status" value="1"/>
</dbReference>
<dbReference type="EMBL" id="FOQO01000011">
    <property type="protein sequence ID" value="SFJ57776.1"/>
    <property type="molecule type" value="Genomic_DNA"/>
</dbReference>
<organism evidence="3 4">
    <name type="scientific">Parapedobacter indicus</name>
    <dbReference type="NCBI Taxonomy" id="1477437"/>
    <lineage>
        <taxon>Bacteria</taxon>
        <taxon>Pseudomonadati</taxon>
        <taxon>Bacteroidota</taxon>
        <taxon>Sphingobacteriia</taxon>
        <taxon>Sphingobacteriales</taxon>
        <taxon>Sphingobacteriaceae</taxon>
        <taxon>Parapedobacter</taxon>
    </lineage>
</organism>
<dbReference type="STRING" id="1477437.SAMN05444682_11148"/>
<dbReference type="OrthoDB" id="9788959at2"/>